<evidence type="ECO:0000313" key="3">
    <source>
        <dbReference type="Proteomes" id="UP000001055"/>
    </source>
</evidence>
<dbReference type="EMBL" id="CH445332">
    <property type="protein sequence ID" value="EAT86728.2"/>
    <property type="molecule type" value="Genomic_DNA"/>
</dbReference>
<protein>
    <submittedName>
        <fullName evidence="2">Uncharacterized protein</fullName>
    </submittedName>
</protein>
<feature type="region of interest" description="Disordered" evidence="1">
    <location>
        <begin position="146"/>
        <end position="179"/>
    </location>
</feature>
<feature type="region of interest" description="Disordered" evidence="1">
    <location>
        <begin position="1"/>
        <end position="122"/>
    </location>
</feature>
<organism evidence="2 3">
    <name type="scientific">Phaeosphaeria nodorum (strain SN15 / ATCC MYA-4574 / FGSC 10173)</name>
    <name type="common">Glume blotch fungus</name>
    <name type="synonym">Parastagonospora nodorum</name>
    <dbReference type="NCBI Taxonomy" id="321614"/>
    <lineage>
        <taxon>Eukaryota</taxon>
        <taxon>Fungi</taxon>
        <taxon>Dikarya</taxon>
        <taxon>Ascomycota</taxon>
        <taxon>Pezizomycotina</taxon>
        <taxon>Dothideomycetes</taxon>
        <taxon>Pleosporomycetidae</taxon>
        <taxon>Pleosporales</taxon>
        <taxon>Pleosporineae</taxon>
        <taxon>Phaeosphaeriaceae</taxon>
        <taxon>Parastagonospora</taxon>
    </lineage>
</organism>
<reference evidence="3" key="1">
    <citation type="journal article" date="2007" name="Plant Cell">
        <title>Dothideomycete-plant interactions illuminated by genome sequencing and EST analysis of the wheat pathogen Stagonospora nodorum.</title>
        <authorList>
            <person name="Hane J.K."/>
            <person name="Lowe R.G."/>
            <person name="Solomon P.S."/>
            <person name="Tan K.C."/>
            <person name="Schoch C.L."/>
            <person name="Spatafora J.W."/>
            <person name="Crous P.W."/>
            <person name="Kodira C."/>
            <person name="Birren B.W."/>
            <person name="Galagan J.E."/>
            <person name="Torriani S.F."/>
            <person name="McDonald B.A."/>
            <person name="Oliver R.P."/>
        </authorList>
    </citation>
    <scope>NUCLEOTIDE SEQUENCE [LARGE SCALE GENOMIC DNA]</scope>
    <source>
        <strain evidence="3">SN15 / ATCC MYA-4574 / FGSC 10173</strain>
    </source>
</reference>
<evidence type="ECO:0000256" key="1">
    <source>
        <dbReference type="SAM" id="MobiDB-lite"/>
    </source>
</evidence>
<dbReference type="AlphaFoldDB" id="Q0URF0"/>
<accession>Q0URF0</accession>
<dbReference type="InParanoid" id="Q0URF0"/>
<dbReference type="Proteomes" id="UP000001055">
    <property type="component" value="Unassembled WGS sequence"/>
</dbReference>
<dbReference type="KEGG" id="pno:SNOG_05664"/>
<name>Q0URF0_PHANO</name>
<sequence>MANEPTKPAGAPETTSTPAANENTPTPVAIKKSTLAAITEKALPPLPSQNTLLPTVFKGNHPAFREMPAPQTADSASSTMHSRSTTPDSASAATDSNGTSTSDSSNKFVGGSHQMSDVKLPGYWTHERTSDADKFRSAELRDMAKKDVATNATIDGSGEDPKAEPQCDQCEEEKKKKKGKGLFKEEFKKKKFLQKLFRRKA</sequence>
<dbReference type="GeneID" id="5972939"/>
<proteinExistence type="predicted"/>
<feature type="compositionally biased region" description="Polar residues" evidence="1">
    <location>
        <begin position="13"/>
        <end position="26"/>
    </location>
</feature>
<dbReference type="HOGENOM" id="CLU_1360863_0_0_1"/>
<feature type="compositionally biased region" description="Low complexity" evidence="1">
    <location>
        <begin position="88"/>
        <end position="106"/>
    </location>
</feature>
<gene>
    <name evidence="2" type="ORF">SNOG_05664</name>
</gene>
<dbReference type="RefSeq" id="XP_001796062.1">
    <property type="nucleotide sequence ID" value="XM_001796010.1"/>
</dbReference>
<evidence type="ECO:0000313" key="2">
    <source>
        <dbReference type="EMBL" id="EAT86728.2"/>
    </source>
</evidence>
<feature type="compositionally biased region" description="Polar residues" evidence="1">
    <location>
        <begin position="72"/>
        <end position="87"/>
    </location>
</feature>
<dbReference type="VEuPathDB" id="FungiDB:JI435_056640"/>